<evidence type="ECO:0000256" key="1">
    <source>
        <dbReference type="ARBA" id="ARBA00004496"/>
    </source>
</evidence>
<evidence type="ECO:0000256" key="4">
    <source>
        <dbReference type="ARBA" id="ARBA00022490"/>
    </source>
</evidence>
<evidence type="ECO:0000256" key="5">
    <source>
        <dbReference type="ARBA" id="ARBA00022603"/>
    </source>
</evidence>
<proteinExistence type="inferred from homology"/>
<dbReference type="NCBIfam" id="TIGR00080">
    <property type="entry name" value="pimt"/>
    <property type="match status" value="1"/>
</dbReference>
<organism evidence="8">
    <name type="scientific">marine metagenome</name>
    <dbReference type="NCBI Taxonomy" id="408172"/>
    <lineage>
        <taxon>unclassified sequences</taxon>
        <taxon>metagenomes</taxon>
        <taxon>ecological metagenomes</taxon>
    </lineage>
</organism>
<dbReference type="Gene3D" id="3.40.50.150">
    <property type="entry name" value="Vaccinia Virus protein VP39"/>
    <property type="match status" value="1"/>
</dbReference>
<protein>
    <recommendedName>
        <fullName evidence="3">protein-L-isoaspartate(D-aspartate) O-methyltransferase</fullName>
        <ecNumber evidence="3">2.1.1.77</ecNumber>
    </recommendedName>
</protein>
<evidence type="ECO:0000256" key="7">
    <source>
        <dbReference type="ARBA" id="ARBA00022691"/>
    </source>
</evidence>
<reference evidence="8" key="1">
    <citation type="submission" date="2018-05" db="EMBL/GenBank/DDBJ databases">
        <authorList>
            <person name="Lanie J.A."/>
            <person name="Ng W.-L."/>
            <person name="Kazmierczak K.M."/>
            <person name="Andrzejewski T.M."/>
            <person name="Davidsen T.M."/>
            <person name="Wayne K.J."/>
            <person name="Tettelin H."/>
            <person name="Glass J.I."/>
            <person name="Rusch D."/>
            <person name="Podicherti R."/>
            <person name="Tsui H.-C.T."/>
            <person name="Winkler M.E."/>
        </authorList>
    </citation>
    <scope>NUCLEOTIDE SEQUENCE</scope>
</reference>
<evidence type="ECO:0000256" key="6">
    <source>
        <dbReference type="ARBA" id="ARBA00022679"/>
    </source>
</evidence>
<dbReference type="NCBIfam" id="NF001453">
    <property type="entry name" value="PRK00312.1"/>
    <property type="match status" value="1"/>
</dbReference>
<gene>
    <name evidence="8" type="ORF">METZ01_LOCUS251292</name>
</gene>
<dbReference type="FunFam" id="3.40.50.150:FF:000010">
    <property type="entry name" value="Protein-L-isoaspartate O-methyltransferase"/>
    <property type="match status" value="1"/>
</dbReference>
<dbReference type="PANTHER" id="PTHR11579:SF0">
    <property type="entry name" value="PROTEIN-L-ISOASPARTATE(D-ASPARTATE) O-METHYLTRANSFERASE"/>
    <property type="match status" value="1"/>
</dbReference>
<dbReference type="CDD" id="cd02440">
    <property type="entry name" value="AdoMet_MTases"/>
    <property type="match status" value="1"/>
</dbReference>
<dbReference type="Pfam" id="PF01135">
    <property type="entry name" value="PCMT"/>
    <property type="match status" value="1"/>
</dbReference>
<dbReference type="EMBL" id="UINC01067095">
    <property type="protein sequence ID" value="SVB98438.1"/>
    <property type="molecule type" value="Genomic_DNA"/>
</dbReference>
<dbReference type="AlphaFoldDB" id="A0A382IFV0"/>
<dbReference type="InterPro" id="IPR000682">
    <property type="entry name" value="PCMT"/>
</dbReference>
<keyword evidence="4" id="KW-0963">Cytoplasm</keyword>
<comment type="subcellular location">
    <subcellularLocation>
        <location evidence="1">Cytoplasm</location>
    </subcellularLocation>
</comment>
<comment type="similarity">
    <text evidence="2">Belongs to the methyltransferase superfamily. L-isoaspartyl/D-aspartyl protein methyltransferase family.</text>
</comment>
<name>A0A382IFV0_9ZZZZ</name>
<keyword evidence="7" id="KW-0949">S-adenosyl-L-methionine</keyword>
<dbReference type="SUPFAM" id="SSF53335">
    <property type="entry name" value="S-adenosyl-L-methionine-dependent methyltransferases"/>
    <property type="match status" value="1"/>
</dbReference>
<evidence type="ECO:0000313" key="8">
    <source>
        <dbReference type="EMBL" id="SVB98438.1"/>
    </source>
</evidence>
<evidence type="ECO:0000256" key="2">
    <source>
        <dbReference type="ARBA" id="ARBA00005369"/>
    </source>
</evidence>
<evidence type="ECO:0000256" key="3">
    <source>
        <dbReference type="ARBA" id="ARBA00011890"/>
    </source>
</evidence>
<dbReference type="GO" id="GO:0005737">
    <property type="term" value="C:cytoplasm"/>
    <property type="evidence" value="ECO:0007669"/>
    <property type="project" value="UniProtKB-SubCell"/>
</dbReference>
<dbReference type="EC" id="2.1.1.77" evidence="3"/>
<dbReference type="InterPro" id="IPR029063">
    <property type="entry name" value="SAM-dependent_MTases_sf"/>
</dbReference>
<dbReference type="GO" id="GO:0032259">
    <property type="term" value="P:methylation"/>
    <property type="evidence" value="ECO:0007669"/>
    <property type="project" value="UniProtKB-KW"/>
</dbReference>
<keyword evidence="6" id="KW-0808">Transferase</keyword>
<dbReference type="PANTHER" id="PTHR11579">
    <property type="entry name" value="PROTEIN-L-ISOASPARTATE O-METHYLTRANSFERASE"/>
    <property type="match status" value="1"/>
</dbReference>
<sequence length="216" mass="23462">MDRNQIDGKRELFRKLSREITSESVVNAMEKVPRESFVPSDSRHMAYLDIPLSIGEGQTISQPYIVALMTQALELSPSDRVLEIGTGSGYQTAILSMLTPKGRVVTMERVPALAHKARGLLQELGHYNVVVKQAGTSLGCPSEGPYDAIIVTAAAPRLPESLLSQLAVGGSLVAPVGTLSQQELVLVRRTDEGLSFRMLSPCRFVPLLGREAFPHP</sequence>
<dbReference type="HAMAP" id="MF_00090">
    <property type="entry name" value="PIMT"/>
    <property type="match status" value="1"/>
</dbReference>
<keyword evidence="5" id="KW-0489">Methyltransferase</keyword>
<dbReference type="GO" id="GO:0004719">
    <property type="term" value="F:protein-L-isoaspartate (D-aspartate) O-methyltransferase activity"/>
    <property type="evidence" value="ECO:0007669"/>
    <property type="project" value="UniProtKB-EC"/>
</dbReference>
<accession>A0A382IFV0</accession>